<organism evidence="2 3">
    <name type="scientific">Thermodesulfobium narugense DSM 14796</name>
    <dbReference type="NCBI Taxonomy" id="747365"/>
    <lineage>
        <taxon>Bacteria</taxon>
        <taxon>Pseudomonadati</taxon>
        <taxon>Thermodesulfobiota</taxon>
        <taxon>Thermodesulfobiia</taxon>
        <taxon>Thermodesulfobiales</taxon>
        <taxon>Thermodesulfobiaceae</taxon>
        <taxon>Thermodesulfobium</taxon>
    </lineage>
</organism>
<dbReference type="EMBL" id="CP002690">
    <property type="protein sequence ID" value="AEE14011.1"/>
    <property type="molecule type" value="Genomic_DNA"/>
</dbReference>
<sequence>MKLSNVLLYIVIFLLSVVLAFFLYQVNSVRNTANEFFAVTKSEYDRCLMGCHLHWNCRTICSFAPVDERESCKSDCELELSNCLRRCNEKYGR</sequence>
<feature type="transmembrane region" description="Helical" evidence="1">
    <location>
        <begin position="6"/>
        <end position="24"/>
    </location>
</feature>
<keyword evidence="1" id="KW-1133">Transmembrane helix</keyword>
<dbReference type="KEGG" id="tnr:Thena_0365"/>
<protein>
    <submittedName>
        <fullName evidence="2">Uncharacterized protein</fullName>
    </submittedName>
</protein>
<gene>
    <name evidence="2" type="ORF">Thena_0365</name>
</gene>
<dbReference type="Proteomes" id="UP000011765">
    <property type="component" value="Chromosome"/>
</dbReference>
<accession>M1E545</accession>
<keyword evidence="1" id="KW-0812">Transmembrane</keyword>
<dbReference type="RefSeq" id="WP_013755740.1">
    <property type="nucleotide sequence ID" value="NC_015499.1"/>
</dbReference>
<keyword evidence="1" id="KW-0472">Membrane</keyword>
<dbReference type="HOGENOM" id="CLU_2398617_0_0_9"/>
<dbReference type="AlphaFoldDB" id="M1E545"/>
<keyword evidence="3" id="KW-1185">Reference proteome</keyword>
<evidence type="ECO:0000313" key="3">
    <source>
        <dbReference type="Proteomes" id="UP000011765"/>
    </source>
</evidence>
<dbReference type="OrthoDB" id="9840035at2"/>
<reference evidence="2 3" key="1">
    <citation type="submission" date="2011-04" db="EMBL/GenBank/DDBJ databases">
        <title>The complete genome of Thermodesulfobium narugense DSM 14796.</title>
        <authorList>
            <consortium name="US DOE Joint Genome Institute (JGI-PGF)"/>
            <person name="Lucas S."/>
            <person name="Han J."/>
            <person name="Lapidus A."/>
            <person name="Bruce D."/>
            <person name="Goodwin L."/>
            <person name="Pitluck S."/>
            <person name="Peters L."/>
            <person name="Kyrpides N."/>
            <person name="Mavromatis K."/>
            <person name="Pagani I."/>
            <person name="Ivanova N."/>
            <person name="Ovchinnikova G."/>
            <person name="Zhang X."/>
            <person name="Saunders L."/>
            <person name="Detter J.C."/>
            <person name="Tapia R."/>
            <person name="Han C."/>
            <person name="Land M."/>
            <person name="Hauser L."/>
            <person name="Markowitz V."/>
            <person name="Cheng J.-F."/>
            <person name="Hugenholtz P."/>
            <person name="Woyke T."/>
            <person name="Wu D."/>
            <person name="Spring S."/>
            <person name="Schroeder M."/>
            <person name="Brambilla E."/>
            <person name="Klenk H.-P."/>
            <person name="Eisen J.A."/>
        </authorList>
    </citation>
    <scope>NUCLEOTIDE SEQUENCE [LARGE SCALE GENOMIC DNA]</scope>
    <source>
        <strain evidence="2 3">DSM 14796</strain>
    </source>
</reference>
<proteinExistence type="predicted"/>
<evidence type="ECO:0000313" key="2">
    <source>
        <dbReference type="EMBL" id="AEE14011.1"/>
    </source>
</evidence>
<evidence type="ECO:0000256" key="1">
    <source>
        <dbReference type="SAM" id="Phobius"/>
    </source>
</evidence>
<name>M1E545_9BACT</name>